<keyword evidence="4" id="KW-0539">Nucleus</keyword>
<evidence type="ECO:0000256" key="2">
    <source>
        <dbReference type="ARBA" id="ARBA00023015"/>
    </source>
</evidence>
<keyword evidence="7" id="KW-0238">DNA-binding</keyword>
<dbReference type="Pfam" id="PF22754">
    <property type="entry name" value="bHLH-TF_ACT-like_plant"/>
    <property type="match status" value="1"/>
</dbReference>
<dbReference type="GO" id="GO:0005634">
    <property type="term" value="C:nucleus"/>
    <property type="evidence" value="ECO:0007669"/>
    <property type="project" value="UniProtKB-SubCell"/>
</dbReference>
<proteinExistence type="predicted"/>
<evidence type="ECO:0000313" key="7">
    <source>
        <dbReference type="EMBL" id="GAA0157323.1"/>
    </source>
</evidence>
<keyword evidence="5" id="KW-0175">Coiled coil</keyword>
<dbReference type="EMBL" id="BAABME010034874">
    <property type="protein sequence ID" value="GAA0157323.1"/>
    <property type="molecule type" value="Genomic_DNA"/>
</dbReference>
<evidence type="ECO:0000256" key="3">
    <source>
        <dbReference type="ARBA" id="ARBA00023163"/>
    </source>
</evidence>
<keyword evidence="8" id="KW-1185">Reference proteome</keyword>
<dbReference type="GO" id="GO:0043565">
    <property type="term" value="F:sequence-specific DNA binding"/>
    <property type="evidence" value="ECO:0007669"/>
    <property type="project" value="TreeGrafter"/>
</dbReference>
<evidence type="ECO:0000256" key="5">
    <source>
        <dbReference type="SAM" id="Coils"/>
    </source>
</evidence>
<dbReference type="Proteomes" id="UP001454036">
    <property type="component" value="Unassembled WGS sequence"/>
</dbReference>
<feature type="coiled-coil region" evidence="5">
    <location>
        <begin position="61"/>
        <end position="118"/>
    </location>
</feature>
<reference evidence="7 8" key="1">
    <citation type="submission" date="2024-01" db="EMBL/GenBank/DDBJ databases">
        <title>The complete chloroplast genome sequence of Lithospermum erythrorhizon: insights into the phylogenetic relationship among Boraginaceae species and the maternal lineages of purple gromwells.</title>
        <authorList>
            <person name="Okada T."/>
            <person name="Watanabe K."/>
        </authorList>
    </citation>
    <scope>NUCLEOTIDE SEQUENCE [LARGE SCALE GENOMIC DNA]</scope>
</reference>
<name>A0AAV3Q4E6_LITER</name>
<dbReference type="PANTHER" id="PTHR31945">
    <property type="entry name" value="TRANSCRIPTION FACTOR SCREAM2-RELATED"/>
    <property type="match status" value="1"/>
</dbReference>
<evidence type="ECO:0000256" key="1">
    <source>
        <dbReference type="ARBA" id="ARBA00004123"/>
    </source>
</evidence>
<dbReference type="Pfam" id="PF00010">
    <property type="entry name" value="HLH"/>
    <property type="match status" value="1"/>
</dbReference>
<evidence type="ECO:0000256" key="4">
    <source>
        <dbReference type="ARBA" id="ARBA00023242"/>
    </source>
</evidence>
<dbReference type="AlphaFoldDB" id="A0AAV3Q4E6"/>
<dbReference type="GO" id="GO:0003700">
    <property type="term" value="F:DNA-binding transcription factor activity"/>
    <property type="evidence" value="ECO:0007669"/>
    <property type="project" value="TreeGrafter"/>
</dbReference>
<dbReference type="SUPFAM" id="SSF47459">
    <property type="entry name" value="HLH, helix-loop-helix DNA-binding domain"/>
    <property type="match status" value="1"/>
</dbReference>
<keyword evidence="2" id="KW-0805">Transcription regulation</keyword>
<dbReference type="InterPro" id="IPR011598">
    <property type="entry name" value="bHLH_dom"/>
</dbReference>
<evidence type="ECO:0000259" key="6">
    <source>
        <dbReference type="SMART" id="SM00353"/>
    </source>
</evidence>
<protein>
    <submittedName>
        <fullName evidence="7">DNA-binding transcription factor</fullName>
    </submittedName>
</protein>
<comment type="subcellular location">
    <subcellularLocation>
        <location evidence="1">Nucleus</location>
    </subcellularLocation>
</comment>
<organism evidence="7 8">
    <name type="scientific">Lithospermum erythrorhizon</name>
    <name type="common">Purple gromwell</name>
    <name type="synonym">Lithospermum officinale var. erythrorhizon</name>
    <dbReference type="NCBI Taxonomy" id="34254"/>
    <lineage>
        <taxon>Eukaryota</taxon>
        <taxon>Viridiplantae</taxon>
        <taxon>Streptophyta</taxon>
        <taxon>Embryophyta</taxon>
        <taxon>Tracheophyta</taxon>
        <taxon>Spermatophyta</taxon>
        <taxon>Magnoliopsida</taxon>
        <taxon>eudicotyledons</taxon>
        <taxon>Gunneridae</taxon>
        <taxon>Pentapetalae</taxon>
        <taxon>asterids</taxon>
        <taxon>lamiids</taxon>
        <taxon>Boraginales</taxon>
        <taxon>Boraginaceae</taxon>
        <taxon>Boraginoideae</taxon>
        <taxon>Lithospermeae</taxon>
        <taxon>Lithospermum</taxon>
    </lineage>
</organism>
<keyword evidence="3" id="KW-0804">Transcription</keyword>
<gene>
    <name evidence="7" type="ORF">LIER_43400</name>
</gene>
<dbReference type="InterPro" id="IPR036638">
    <property type="entry name" value="HLH_DNA-bd_sf"/>
</dbReference>
<evidence type="ECO:0000313" key="8">
    <source>
        <dbReference type="Proteomes" id="UP001454036"/>
    </source>
</evidence>
<dbReference type="GO" id="GO:0046983">
    <property type="term" value="F:protein dimerization activity"/>
    <property type="evidence" value="ECO:0007669"/>
    <property type="project" value="InterPro"/>
</dbReference>
<sequence>MGSAKAAFSNIGMTMEARRIDKRRHLVDELGEGDRMGRMTHIDNDEGDEYNDDSVFKSKNLKAERKRRKNLSDRLLELRSLMTKANIVNDAITYIEELQNQVSELTNQLQEMEATEEEGVNVPSKLNIEPAEEMKLWGIEPEVEVARIDETKLWIKMVCPKKEGAFTKLMEAITALGFEPNNASGTTSRGALLVTLHVEVKVSSFVLSISDHFFSTVQSFLLIKDLVRKHN</sequence>
<accession>A0AAV3Q4E6</accession>
<dbReference type="SMART" id="SM00353">
    <property type="entry name" value="HLH"/>
    <property type="match status" value="1"/>
</dbReference>
<dbReference type="Gene3D" id="4.10.280.10">
    <property type="entry name" value="Helix-loop-helix DNA-binding domain"/>
    <property type="match status" value="1"/>
</dbReference>
<dbReference type="InterPro" id="IPR051358">
    <property type="entry name" value="TF_AMS/ICE1/BHLH6-like"/>
</dbReference>
<dbReference type="InterPro" id="IPR054502">
    <property type="entry name" value="bHLH-TF_ACT-like_plant"/>
</dbReference>
<comment type="caution">
    <text evidence="7">The sequence shown here is derived from an EMBL/GenBank/DDBJ whole genome shotgun (WGS) entry which is preliminary data.</text>
</comment>
<dbReference type="PANTHER" id="PTHR31945:SF20">
    <property type="entry name" value="TRANSCRIPTION FACTOR DYT1"/>
    <property type="match status" value="1"/>
</dbReference>
<feature type="domain" description="BHLH" evidence="6">
    <location>
        <begin position="61"/>
        <end position="104"/>
    </location>
</feature>